<proteinExistence type="predicted"/>
<sequence>MPQQQEAHRLSLTRLIRWILQPQGLDVPARLTHLSGILECVPLLAWRAFRLFFTLRNLPSSRRRRADSYGRFWSSRVIHRAADRNRDHARTNRNPGNAIDHGSLWISPRYSERGSRKHRSRRWKVPRNIAEDRIGRMGVSCLCGFRRLLRCGCAGHVESGRRPSSIEIPGPFRASEPDIRRLGGYNPNDCRHQWPHPRTASLPRCTRLHGRQSCMQ</sequence>
<protein>
    <submittedName>
        <fullName evidence="1">Uncharacterized protein</fullName>
    </submittedName>
</protein>
<dbReference type="EMBL" id="RBXL01000001">
    <property type="protein sequence ID" value="RKT43655.1"/>
    <property type="molecule type" value="Genomic_DNA"/>
</dbReference>
<evidence type="ECO:0000313" key="1">
    <source>
        <dbReference type="EMBL" id="RKT43655.1"/>
    </source>
</evidence>
<organism evidence="1 2">
    <name type="scientific">Thiocapsa rosea</name>
    <dbReference type="NCBI Taxonomy" id="69360"/>
    <lineage>
        <taxon>Bacteria</taxon>
        <taxon>Pseudomonadati</taxon>
        <taxon>Pseudomonadota</taxon>
        <taxon>Gammaproteobacteria</taxon>
        <taxon>Chromatiales</taxon>
        <taxon>Chromatiaceae</taxon>
        <taxon>Thiocapsa</taxon>
    </lineage>
</organism>
<accession>A0A495V4Y3</accession>
<dbReference type="Proteomes" id="UP000274556">
    <property type="component" value="Unassembled WGS sequence"/>
</dbReference>
<gene>
    <name evidence="1" type="ORF">BDD21_1009</name>
</gene>
<name>A0A495V4Y3_9GAMM</name>
<comment type="caution">
    <text evidence="1">The sequence shown here is derived from an EMBL/GenBank/DDBJ whole genome shotgun (WGS) entry which is preliminary data.</text>
</comment>
<keyword evidence="2" id="KW-1185">Reference proteome</keyword>
<dbReference type="AlphaFoldDB" id="A0A495V4Y3"/>
<reference evidence="1 2" key="1">
    <citation type="submission" date="2018-10" db="EMBL/GenBank/DDBJ databases">
        <title>Genomic Encyclopedia of Archaeal and Bacterial Type Strains, Phase II (KMG-II): from individual species to whole genera.</title>
        <authorList>
            <person name="Goeker M."/>
        </authorList>
    </citation>
    <scope>NUCLEOTIDE SEQUENCE [LARGE SCALE GENOMIC DNA]</scope>
    <source>
        <strain evidence="1 2">DSM 235</strain>
    </source>
</reference>
<evidence type="ECO:0000313" key="2">
    <source>
        <dbReference type="Proteomes" id="UP000274556"/>
    </source>
</evidence>